<organism evidence="2 3">
    <name type="scientific">Lipomyces starkeyi NRRL Y-11557</name>
    <dbReference type="NCBI Taxonomy" id="675824"/>
    <lineage>
        <taxon>Eukaryota</taxon>
        <taxon>Fungi</taxon>
        <taxon>Dikarya</taxon>
        <taxon>Ascomycota</taxon>
        <taxon>Saccharomycotina</taxon>
        <taxon>Lipomycetes</taxon>
        <taxon>Lipomycetales</taxon>
        <taxon>Lipomycetaceae</taxon>
        <taxon>Lipomyces</taxon>
    </lineage>
</organism>
<protein>
    <submittedName>
        <fullName evidence="2">Uncharacterized protein</fullName>
    </submittedName>
</protein>
<keyword evidence="3" id="KW-1185">Reference proteome</keyword>
<name>A0A1E3QB27_LIPST</name>
<sequence length="116" mass="12858">MFSVCTHIIVIWSDHVQNTRGHISSIGRFASVAACAGQLRSFARSALLAVLFIWLDTIHVSVVSVVAYGRCMDRLSHTEATSMDRPLSEGTRAVQTLSFRTHNYESALVEYIQSSI</sequence>
<accession>A0A1E3QB27</accession>
<evidence type="ECO:0000313" key="3">
    <source>
        <dbReference type="Proteomes" id="UP000094385"/>
    </source>
</evidence>
<keyword evidence="1" id="KW-0472">Membrane</keyword>
<keyword evidence="1" id="KW-0812">Transmembrane</keyword>
<feature type="transmembrane region" description="Helical" evidence="1">
    <location>
        <begin position="46"/>
        <end position="68"/>
    </location>
</feature>
<evidence type="ECO:0000256" key="1">
    <source>
        <dbReference type="SAM" id="Phobius"/>
    </source>
</evidence>
<reference evidence="2 3" key="1">
    <citation type="journal article" date="2016" name="Proc. Natl. Acad. Sci. U.S.A.">
        <title>Comparative genomics of biotechnologically important yeasts.</title>
        <authorList>
            <person name="Riley R."/>
            <person name="Haridas S."/>
            <person name="Wolfe K.H."/>
            <person name="Lopes M.R."/>
            <person name="Hittinger C.T."/>
            <person name="Goeker M."/>
            <person name="Salamov A.A."/>
            <person name="Wisecaver J.H."/>
            <person name="Long T.M."/>
            <person name="Calvey C.H."/>
            <person name="Aerts A.L."/>
            <person name="Barry K.W."/>
            <person name="Choi C."/>
            <person name="Clum A."/>
            <person name="Coughlan A.Y."/>
            <person name="Deshpande S."/>
            <person name="Douglass A.P."/>
            <person name="Hanson S.J."/>
            <person name="Klenk H.-P."/>
            <person name="LaButti K.M."/>
            <person name="Lapidus A."/>
            <person name="Lindquist E.A."/>
            <person name="Lipzen A.M."/>
            <person name="Meier-Kolthoff J.P."/>
            <person name="Ohm R.A."/>
            <person name="Otillar R.P."/>
            <person name="Pangilinan J.L."/>
            <person name="Peng Y."/>
            <person name="Rokas A."/>
            <person name="Rosa C.A."/>
            <person name="Scheuner C."/>
            <person name="Sibirny A.A."/>
            <person name="Slot J.C."/>
            <person name="Stielow J.B."/>
            <person name="Sun H."/>
            <person name="Kurtzman C.P."/>
            <person name="Blackwell M."/>
            <person name="Grigoriev I.V."/>
            <person name="Jeffries T.W."/>
        </authorList>
    </citation>
    <scope>NUCLEOTIDE SEQUENCE [LARGE SCALE GENOMIC DNA]</scope>
    <source>
        <strain evidence="2 3">NRRL Y-11557</strain>
    </source>
</reference>
<keyword evidence="1" id="KW-1133">Transmembrane helix</keyword>
<dbReference type="AlphaFoldDB" id="A0A1E3QB27"/>
<proteinExistence type="predicted"/>
<dbReference type="Proteomes" id="UP000094385">
    <property type="component" value="Unassembled WGS sequence"/>
</dbReference>
<gene>
    <name evidence="2" type="ORF">LIPSTDRAFT_230346</name>
</gene>
<dbReference type="EMBL" id="KV454291">
    <property type="protein sequence ID" value="ODQ74830.1"/>
    <property type="molecule type" value="Genomic_DNA"/>
</dbReference>
<evidence type="ECO:0000313" key="2">
    <source>
        <dbReference type="EMBL" id="ODQ74830.1"/>
    </source>
</evidence>